<proteinExistence type="predicted"/>
<dbReference type="EMBL" id="GGEC01005129">
    <property type="protein sequence ID" value="MBW85612.1"/>
    <property type="molecule type" value="Transcribed_RNA"/>
</dbReference>
<sequence length="52" mass="5799">MGTSTNFKFHTKKSFHIATQLNLNVDAANLKKTSHTMGTSTNFKYSTAVDYV</sequence>
<organism evidence="1">
    <name type="scientific">Rhizophora mucronata</name>
    <name type="common">Asiatic mangrove</name>
    <dbReference type="NCBI Taxonomy" id="61149"/>
    <lineage>
        <taxon>Eukaryota</taxon>
        <taxon>Viridiplantae</taxon>
        <taxon>Streptophyta</taxon>
        <taxon>Embryophyta</taxon>
        <taxon>Tracheophyta</taxon>
        <taxon>Spermatophyta</taxon>
        <taxon>Magnoliopsida</taxon>
        <taxon>eudicotyledons</taxon>
        <taxon>Gunneridae</taxon>
        <taxon>Pentapetalae</taxon>
        <taxon>rosids</taxon>
        <taxon>fabids</taxon>
        <taxon>Malpighiales</taxon>
        <taxon>Rhizophoraceae</taxon>
        <taxon>Rhizophora</taxon>
    </lineage>
</organism>
<dbReference type="AlphaFoldDB" id="A0A2P2IWM1"/>
<protein>
    <submittedName>
        <fullName evidence="1">Uncharacterized protein</fullName>
    </submittedName>
</protein>
<name>A0A2P2IWM1_RHIMU</name>
<reference evidence="1" key="1">
    <citation type="submission" date="2018-02" db="EMBL/GenBank/DDBJ databases">
        <title>Rhizophora mucronata_Transcriptome.</title>
        <authorList>
            <person name="Meera S.P."/>
            <person name="Sreeshan A."/>
            <person name="Augustine A."/>
        </authorList>
    </citation>
    <scope>NUCLEOTIDE SEQUENCE</scope>
    <source>
        <tissue evidence="1">Leaf</tissue>
    </source>
</reference>
<accession>A0A2P2IWM1</accession>
<evidence type="ECO:0000313" key="1">
    <source>
        <dbReference type="EMBL" id="MBW85612.1"/>
    </source>
</evidence>